<accession>A0A8J2PLH7</accession>
<dbReference type="AlphaFoldDB" id="A0A8J2PLH7"/>
<comment type="caution">
    <text evidence="1">The sequence shown here is derived from an EMBL/GenBank/DDBJ whole genome shotgun (WGS) entry which is preliminary data.</text>
</comment>
<gene>
    <name evidence="1" type="ORF">AFUS01_LOCUS44751</name>
</gene>
<sequence length="83" mass="9636">MGGLFSRRKKSVNLSAITNDSNERKEPQVEARHFHDDYKNQKESDFLSDFMAERARASEQENSTREADELAAKETIFSKLLKR</sequence>
<proteinExistence type="predicted"/>
<evidence type="ECO:0000313" key="1">
    <source>
        <dbReference type="EMBL" id="CAG7835378.1"/>
    </source>
</evidence>
<organism evidence="1 2">
    <name type="scientific">Allacma fusca</name>
    <dbReference type="NCBI Taxonomy" id="39272"/>
    <lineage>
        <taxon>Eukaryota</taxon>
        <taxon>Metazoa</taxon>
        <taxon>Ecdysozoa</taxon>
        <taxon>Arthropoda</taxon>
        <taxon>Hexapoda</taxon>
        <taxon>Collembola</taxon>
        <taxon>Symphypleona</taxon>
        <taxon>Sminthuridae</taxon>
        <taxon>Allacma</taxon>
    </lineage>
</organism>
<dbReference type="Proteomes" id="UP000708208">
    <property type="component" value="Unassembled WGS sequence"/>
</dbReference>
<name>A0A8J2PLH7_9HEXA</name>
<evidence type="ECO:0000313" key="2">
    <source>
        <dbReference type="Proteomes" id="UP000708208"/>
    </source>
</evidence>
<keyword evidence="2" id="KW-1185">Reference proteome</keyword>
<protein>
    <submittedName>
        <fullName evidence="1">Uncharacterized protein</fullName>
    </submittedName>
</protein>
<dbReference type="EMBL" id="CAJVCH010570613">
    <property type="protein sequence ID" value="CAG7835378.1"/>
    <property type="molecule type" value="Genomic_DNA"/>
</dbReference>
<reference evidence="1" key="1">
    <citation type="submission" date="2021-06" db="EMBL/GenBank/DDBJ databases">
        <authorList>
            <person name="Hodson N. C."/>
            <person name="Mongue J. A."/>
            <person name="Jaron S. K."/>
        </authorList>
    </citation>
    <scope>NUCLEOTIDE SEQUENCE</scope>
</reference>